<sequence length="101" mass="11359">MGINGRINGESACTAHKPPPAHDEIQQVFYSPFITENQYEWLCPSFVWLGWKQTENTWSRTKNTPLRGRFRGIAPLRSDSRLLGDSGSGLPGSGLRTRNIQ</sequence>
<name>A0AA38MPD0_9CUCU</name>
<evidence type="ECO:0000313" key="2">
    <source>
        <dbReference type="EMBL" id="KAJ3663801.1"/>
    </source>
</evidence>
<evidence type="ECO:0000256" key="1">
    <source>
        <dbReference type="SAM" id="MobiDB-lite"/>
    </source>
</evidence>
<accession>A0AA38MPD0</accession>
<evidence type="ECO:0000313" key="3">
    <source>
        <dbReference type="Proteomes" id="UP001168821"/>
    </source>
</evidence>
<feature type="region of interest" description="Disordered" evidence="1">
    <location>
        <begin position="1"/>
        <end position="20"/>
    </location>
</feature>
<organism evidence="2 3">
    <name type="scientific">Zophobas morio</name>
    <dbReference type="NCBI Taxonomy" id="2755281"/>
    <lineage>
        <taxon>Eukaryota</taxon>
        <taxon>Metazoa</taxon>
        <taxon>Ecdysozoa</taxon>
        <taxon>Arthropoda</taxon>
        <taxon>Hexapoda</taxon>
        <taxon>Insecta</taxon>
        <taxon>Pterygota</taxon>
        <taxon>Neoptera</taxon>
        <taxon>Endopterygota</taxon>
        <taxon>Coleoptera</taxon>
        <taxon>Polyphaga</taxon>
        <taxon>Cucujiformia</taxon>
        <taxon>Tenebrionidae</taxon>
        <taxon>Zophobas</taxon>
    </lineage>
</organism>
<keyword evidence="3" id="KW-1185">Reference proteome</keyword>
<comment type="caution">
    <text evidence="2">The sequence shown here is derived from an EMBL/GenBank/DDBJ whole genome shotgun (WGS) entry which is preliminary data.</text>
</comment>
<reference evidence="2" key="1">
    <citation type="journal article" date="2023" name="G3 (Bethesda)">
        <title>Whole genome assemblies of Zophobas morio and Tenebrio molitor.</title>
        <authorList>
            <person name="Kaur S."/>
            <person name="Stinson S.A."/>
            <person name="diCenzo G.C."/>
        </authorList>
    </citation>
    <scope>NUCLEOTIDE SEQUENCE</scope>
    <source>
        <strain evidence="2">QUZm001</strain>
    </source>
</reference>
<dbReference type="EMBL" id="JALNTZ010000002">
    <property type="protein sequence ID" value="KAJ3663801.1"/>
    <property type="molecule type" value="Genomic_DNA"/>
</dbReference>
<feature type="region of interest" description="Disordered" evidence="1">
    <location>
        <begin position="78"/>
        <end position="101"/>
    </location>
</feature>
<dbReference type="Proteomes" id="UP001168821">
    <property type="component" value="Unassembled WGS sequence"/>
</dbReference>
<proteinExistence type="predicted"/>
<dbReference type="AlphaFoldDB" id="A0AA38MPD0"/>
<protein>
    <submittedName>
        <fullName evidence="2">Uncharacterized protein</fullName>
    </submittedName>
</protein>
<gene>
    <name evidence="2" type="ORF">Zmor_008025</name>
</gene>